<organism evidence="3 4">
    <name type="scientific">Eumeta variegata</name>
    <name type="common">Bagworm moth</name>
    <name type="synonym">Eumeta japonica</name>
    <dbReference type="NCBI Taxonomy" id="151549"/>
    <lineage>
        <taxon>Eukaryota</taxon>
        <taxon>Metazoa</taxon>
        <taxon>Ecdysozoa</taxon>
        <taxon>Arthropoda</taxon>
        <taxon>Hexapoda</taxon>
        <taxon>Insecta</taxon>
        <taxon>Pterygota</taxon>
        <taxon>Neoptera</taxon>
        <taxon>Endopterygota</taxon>
        <taxon>Lepidoptera</taxon>
        <taxon>Glossata</taxon>
        <taxon>Ditrysia</taxon>
        <taxon>Tineoidea</taxon>
        <taxon>Psychidae</taxon>
        <taxon>Oiketicinae</taxon>
        <taxon>Eumeta</taxon>
    </lineage>
</organism>
<keyword evidence="2" id="KW-0472">Membrane</keyword>
<comment type="caution">
    <text evidence="3">The sequence shown here is derived from an EMBL/GenBank/DDBJ whole genome shotgun (WGS) entry which is preliminary data.</text>
</comment>
<accession>A0A4C1UYD7</accession>
<evidence type="ECO:0000313" key="3">
    <source>
        <dbReference type="EMBL" id="GBP30794.1"/>
    </source>
</evidence>
<keyword evidence="2" id="KW-0812">Transmembrane</keyword>
<feature type="transmembrane region" description="Helical" evidence="2">
    <location>
        <begin position="129"/>
        <end position="150"/>
    </location>
</feature>
<dbReference type="AlphaFoldDB" id="A0A4C1UYD7"/>
<feature type="region of interest" description="Disordered" evidence="1">
    <location>
        <begin position="211"/>
        <end position="243"/>
    </location>
</feature>
<dbReference type="Proteomes" id="UP000299102">
    <property type="component" value="Unassembled WGS sequence"/>
</dbReference>
<protein>
    <submittedName>
        <fullName evidence="3">Uncharacterized protein</fullName>
    </submittedName>
</protein>
<evidence type="ECO:0000256" key="2">
    <source>
        <dbReference type="SAM" id="Phobius"/>
    </source>
</evidence>
<gene>
    <name evidence="3" type="ORF">EVAR_82536_1</name>
</gene>
<keyword evidence="4" id="KW-1185">Reference proteome</keyword>
<feature type="transmembrane region" description="Helical" evidence="2">
    <location>
        <begin position="85"/>
        <end position="108"/>
    </location>
</feature>
<reference evidence="3 4" key="1">
    <citation type="journal article" date="2019" name="Commun. Biol.">
        <title>The bagworm genome reveals a unique fibroin gene that provides high tensile strength.</title>
        <authorList>
            <person name="Kono N."/>
            <person name="Nakamura H."/>
            <person name="Ohtoshi R."/>
            <person name="Tomita M."/>
            <person name="Numata K."/>
            <person name="Arakawa K."/>
        </authorList>
    </citation>
    <scope>NUCLEOTIDE SEQUENCE [LARGE SCALE GENOMIC DNA]</scope>
</reference>
<dbReference type="EMBL" id="BGZK01000237">
    <property type="protein sequence ID" value="GBP30794.1"/>
    <property type="molecule type" value="Genomic_DNA"/>
</dbReference>
<keyword evidence="2" id="KW-1133">Transmembrane helix</keyword>
<proteinExistence type="predicted"/>
<feature type="compositionally biased region" description="Pro residues" evidence="1">
    <location>
        <begin position="229"/>
        <end position="243"/>
    </location>
</feature>
<evidence type="ECO:0000256" key="1">
    <source>
        <dbReference type="SAM" id="MobiDB-lite"/>
    </source>
</evidence>
<feature type="transmembrane region" description="Helical" evidence="2">
    <location>
        <begin position="170"/>
        <end position="198"/>
    </location>
</feature>
<evidence type="ECO:0000313" key="4">
    <source>
        <dbReference type="Proteomes" id="UP000299102"/>
    </source>
</evidence>
<sequence length="264" mass="25980">MGATGTTEPGAAVGAAASSLRSEDSTERLIRIVPVRAGASGAPLALTLGGAAQACAGALLLWCGGAALVRAAGAGVGPVRWAGGAALWAGSAAVAAGALAALAGLEAFRIRHTEHHHRYRGGGLERAALALSLVGAACAHAAGALAAAALQRLRTQPDVAPHTFKEEMEAWSPVVASAAVLAAACAQCALSGLCAYVAARRVCPCLRPAPPQPAQTKAQLAAEDLSKRPPAPPPAPPPALPPALPPLVLLPASSATVSAIKLPP</sequence>
<name>A0A4C1UYD7_EUMVA</name>